<name>A0A4Q5J4R5_9ACTN</name>
<comment type="caution">
    <text evidence="1">The sequence shown here is derived from an EMBL/GenBank/DDBJ whole genome shotgun (WGS) entry which is preliminary data.</text>
</comment>
<dbReference type="EMBL" id="SDPU01000018">
    <property type="protein sequence ID" value="RYU13473.1"/>
    <property type="molecule type" value="Genomic_DNA"/>
</dbReference>
<proteinExistence type="predicted"/>
<organism evidence="1 2">
    <name type="scientific">Nocardioides iriomotensis</name>
    <dbReference type="NCBI Taxonomy" id="715784"/>
    <lineage>
        <taxon>Bacteria</taxon>
        <taxon>Bacillati</taxon>
        <taxon>Actinomycetota</taxon>
        <taxon>Actinomycetes</taxon>
        <taxon>Propionibacteriales</taxon>
        <taxon>Nocardioidaceae</taxon>
        <taxon>Nocardioides</taxon>
    </lineage>
</organism>
<accession>A0A4Q5J4R5</accession>
<dbReference type="OrthoDB" id="3786581at2"/>
<dbReference type="Proteomes" id="UP000291189">
    <property type="component" value="Unassembled WGS sequence"/>
</dbReference>
<dbReference type="AlphaFoldDB" id="A0A4Q5J4R5"/>
<sequence length="74" mass="8286">MATIVLRVRLLGGEHTDLTYEDPDQDDEIRVVEQIVEELREESGVLRCRHGDRLIALFSRGVASVEVSPRGAIV</sequence>
<evidence type="ECO:0000313" key="2">
    <source>
        <dbReference type="Proteomes" id="UP000291189"/>
    </source>
</evidence>
<protein>
    <submittedName>
        <fullName evidence="1">Uncharacterized protein</fullName>
    </submittedName>
</protein>
<keyword evidence="2" id="KW-1185">Reference proteome</keyword>
<evidence type="ECO:0000313" key="1">
    <source>
        <dbReference type="EMBL" id="RYU13473.1"/>
    </source>
</evidence>
<dbReference type="RefSeq" id="WP_129986434.1">
    <property type="nucleotide sequence ID" value="NZ_SDPU01000018.1"/>
</dbReference>
<reference evidence="1 2" key="1">
    <citation type="submission" date="2019-01" db="EMBL/GenBank/DDBJ databases">
        <title>Nocardioides guangzhouensis sp. nov., an actinobacterium isolated from soil.</title>
        <authorList>
            <person name="Fu Y."/>
            <person name="Cai Y."/>
            <person name="Lin Z."/>
            <person name="Chen P."/>
        </authorList>
    </citation>
    <scope>NUCLEOTIDE SEQUENCE [LARGE SCALE GENOMIC DNA]</scope>
    <source>
        <strain evidence="1 2">NBRC 105384</strain>
    </source>
</reference>
<gene>
    <name evidence="1" type="ORF">ETU37_06490</name>
</gene>